<dbReference type="GO" id="GO:0006633">
    <property type="term" value="P:fatty acid biosynthetic process"/>
    <property type="evidence" value="ECO:0007669"/>
    <property type="project" value="UniProtKB-UniRule"/>
</dbReference>
<dbReference type="HAMAP" id="MF_01815">
    <property type="entry name" value="FabH"/>
    <property type="match status" value="1"/>
</dbReference>
<gene>
    <name evidence="14" type="primary">fabH</name>
    <name evidence="17" type="ORF">T472_0211215</name>
</gene>
<evidence type="ECO:0000256" key="11">
    <source>
        <dbReference type="ARBA" id="ARBA00052407"/>
    </source>
</evidence>
<evidence type="ECO:0000256" key="2">
    <source>
        <dbReference type="ARBA" id="ARBA00008642"/>
    </source>
</evidence>
<comment type="function">
    <text evidence="14">Catalyzes the condensation reaction of fatty acid synthesis by the addition to an acyl acceptor of two carbons from malonyl-ACP. Catalyzes the first condensation reaction which initiates fatty acid synthesis and may therefore play a role in governing the total rate of fatty acid production. Possesses both acetoacetyl-ACP synthase and acetyl transacylase activities. Its substrate specificity determines the biosynthesis of branched-chain and/or straight-chain of fatty acids.</text>
</comment>
<keyword evidence="4 14" id="KW-0444">Lipid biosynthesis</keyword>
<dbReference type="EMBL" id="AXUN02000179">
    <property type="protein sequence ID" value="ETA80622.1"/>
    <property type="molecule type" value="Genomic_DNA"/>
</dbReference>
<evidence type="ECO:0000256" key="4">
    <source>
        <dbReference type="ARBA" id="ARBA00022516"/>
    </source>
</evidence>
<comment type="subcellular location">
    <subcellularLocation>
        <location evidence="14">Cytoplasm</location>
    </subcellularLocation>
</comment>
<dbReference type="SUPFAM" id="SSF53901">
    <property type="entry name" value="Thiolase-like"/>
    <property type="match status" value="1"/>
</dbReference>
<feature type="region of interest" description="ACP-binding" evidence="14">
    <location>
        <begin position="255"/>
        <end position="259"/>
    </location>
</feature>
<keyword evidence="14" id="KW-0511">Multifunctional enzyme</keyword>
<evidence type="ECO:0000313" key="18">
    <source>
        <dbReference type="Proteomes" id="UP000017747"/>
    </source>
</evidence>
<dbReference type="NCBIfam" id="NF006829">
    <property type="entry name" value="PRK09352.1"/>
    <property type="match status" value="1"/>
</dbReference>
<evidence type="ECO:0000256" key="6">
    <source>
        <dbReference type="ARBA" id="ARBA00022832"/>
    </source>
</evidence>
<keyword evidence="9 14" id="KW-0012">Acyltransferase</keyword>
<evidence type="ECO:0000259" key="15">
    <source>
        <dbReference type="Pfam" id="PF08541"/>
    </source>
</evidence>
<feature type="active site" evidence="14">
    <location>
        <position position="114"/>
    </location>
</feature>
<comment type="catalytic activity">
    <reaction evidence="11">
        <text>(2S)-2-methylbutanoyl-CoA + malonyl-[ACP] + H(+) = (4S)-4-methyl-3-oxohexanoyl-[ACP] + CO2 + CoA</text>
        <dbReference type="Rhea" id="RHEA:42276"/>
        <dbReference type="Rhea" id="RHEA-COMP:9623"/>
        <dbReference type="Rhea" id="RHEA-COMP:17148"/>
        <dbReference type="ChEBI" id="CHEBI:15378"/>
        <dbReference type="ChEBI" id="CHEBI:16526"/>
        <dbReference type="ChEBI" id="CHEBI:57287"/>
        <dbReference type="ChEBI" id="CHEBI:78449"/>
        <dbReference type="ChEBI" id="CHEBI:88166"/>
        <dbReference type="ChEBI" id="CHEBI:167462"/>
        <dbReference type="EC" id="2.3.1.300"/>
    </reaction>
    <physiologicalReaction direction="left-to-right" evidence="11">
        <dbReference type="Rhea" id="RHEA:42277"/>
    </physiologicalReaction>
</comment>
<dbReference type="InterPro" id="IPR013751">
    <property type="entry name" value="ACP_syn_III_N"/>
</dbReference>
<evidence type="ECO:0000256" key="3">
    <source>
        <dbReference type="ARBA" id="ARBA00022490"/>
    </source>
</evidence>
<dbReference type="GO" id="GO:0005737">
    <property type="term" value="C:cytoplasm"/>
    <property type="evidence" value="ECO:0007669"/>
    <property type="project" value="UniProtKB-SubCell"/>
</dbReference>
<dbReference type="FunFam" id="3.40.47.10:FF:000004">
    <property type="entry name" value="3-oxoacyl-[acyl-carrier-protein] synthase 3"/>
    <property type="match status" value="1"/>
</dbReference>
<comment type="catalytic activity">
    <reaction evidence="13">
        <text>3-methylbutanoyl-CoA + malonyl-[ACP] + H(+) = 5-methyl-3-oxohexanoyl-[ACP] + CO2 + CoA</text>
        <dbReference type="Rhea" id="RHEA:42272"/>
        <dbReference type="Rhea" id="RHEA-COMP:9623"/>
        <dbReference type="Rhea" id="RHEA-COMP:9941"/>
        <dbReference type="ChEBI" id="CHEBI:15378"/>
        <dbReference type="ChEBI" id="CHEBI:16526"/>
        <dbReference type="ChEBI" id="CHEBI:57287"/>
        <dbReference type="ChEBI" id="CHEBI:57345"/>
        <dbReference type="ChEBI" id="CHEBI:78449"/>
        <dbReference type="ChEBI" id="CHEBI:78822"/>
        <dbReference type="EC" id="2.3.1.300"/>
    </reaction>
    <physiologicalReaction direction="left-to-right" evidence="13">
        <dbReference type="Rhea" id="RHEA:42273"/>
    </physiologicalReaction>
</comment>
<dbReference type="OrthoDB" id="9815506at2"/>
<feature type="domain" description="Beta-ketoacyl-[acyl-carrier-protein] synthase III N-terminal" evidence="16">
    <location>
        <begin position="108"/>
        <end position="186"/>
    </location>
</feature>
<feature type="domain" description="Beta-ketoacyl-[acyl-carrier-protein] synthase III C-terminal" evidence="15">
    <location>
        <begin position="239"/>
        <end position="327"/>
    </location>
</feature>
<keyword evidence="3 14" id="KW-0963">Cytoplasm</keyword>
<evidence type="ECO:0000256" key="13">
    <source>
        <dbReference type="ARBA" id="ARBA00052985"/>
    </source>
</evidence>
<dbReference type="GO" id="GO:0033818">
    <property type="term" value="F:beta-ketoacyl-acyl-carrier-protein synthase III activity"/>
    <property type="evidence" value="ECO:0007669"/>
    <property type="project" value="UniProtKB-UniRule"/>
</dbReference>
<comment type="catalytic activity">
    <reaction evidence="12">
        <text>2-methylpropanoyl-CoA + malonyl-[ACP] + H(+) = 4-methyl-3-oxopentanoyl-[ACP] + CO2 + CoA</text>
        <dbReference type="Rhea" id="RHEA:42268"/>
        <dbReference type="Rhea" id="RHEA-COMP:9623"/>
        <dbReference type="Rhea" id="RHEA-COMP:9940"/>
        <dbReference type="ChEBI" id="CHEBI:15378"/>
        <dbReference type="ChEBI" id="CHEBI:16526"/>
        <dbReference type="ChEBI" id="CHEBI:57287"/>
        <dbReference type="ChEBI" id="CHEBI:57338"/>
        <dbReference type="ChEBI" id="CHEBI:78449"/>
        <dbReference type="ChEBI" id="CHEBI:78820"/>
        <dbReference type="EC" id="2.3.1.300"/>
    </reaction>
    <physiologicalReaction direction="left-to-right" evidence="12">
        <dbReference type="Rhea" id="RHEA:42269"/>
    </physiologicalReaction>
</comment>
<evidence type="ECO:0000256" key="7">
    <source>
        <dbReference type="ARBA" id="ARBA00023098"/>
    </source>
</evidence>
<reference evidence="17 18" key="1">
    <citation type="journal article" date="2014" name="Genome Announc.">
        <title>Genome Sequence of Youngiibacter fragilis, the Type Strain of the Genus Youngiibacter.</title>
        <authorList>
            <person name="Wawrik C.B."/>
            <person name="Callaghan A.V."/>
            <person name="Stamps B.W."/>
            <person name="Wawrik B."/>
        </authorList>
    </citation>
    <scope>NUCLEOTIDE SEQUENCE [LARGE SCALE GENOMIC DNA]</scope>
    <source>
        <strain evidence="17 18">232.1</strain>
    </source>
</reference>
<organism evidence="17 18">
    <name type="scientific">Youngiibacter fragilis 232.1</name>
    <dbReference type="NCBI Taxonomy" id="994573"/>
    <lineage>
        <taxon>Bacteria</taxon>
        <taxon>Bacillati</taxon>
        <taxon>Bacillota</taxon>
        <taxon>Clostridia</taxon>
        <taxon>Eubacteriales</taxon>
        <taxon>Clostridiaceae</taxon>
        <taxon>Youngiibacter</taxon>
    </lineage>
</organism>
<sequence length="329" mass="35494">MKNNVGIIGYGHYVPDLLITNFEIAKRFEKTEKWIEERTGIKERRKAEKGICTSDLAIKAAKAAIISANITPEEIDLIIVATTTPDMLFPSTACLVQNGIGAYNAAAFDVSAACTGFIYGMDIAISYVSSGQHKNVLVVGADTYSRIINDNDINTSILFGDGAGAVVIGKVPKGFGILGSLKGSDGSGADLLKVPAGGAKQPLTHELLDNRMNTIVMNGREVFQFAVKIFEKMINEITEKAGITLEDVNLIIPHQANKRILHSVSERLKIPHEKMYCNIEFYGNMSSASIPVALSEACNNGKVKNGDILLFVGFGAGLTWGASLMKWHV</sequence>
<keyword evidence="6 14" id="KW-0276">Fatty acid metabolism</keyword>
<comment type="catalytic activity">
    <reaction evidence="10">
        <text>malonyl-[ACP] + acetyl-CoA + H(+) = 3-oxobutanoyl-[ACP] + CO2 + CoA</text>
        <dbReference type="Rhea" id="RHEA:12080"/>
        <dbReference type="Rhea" id="RHEA-COMP:9623"/>
        <dbReference type="Rhea" id="RHEA-COMP:9625"/>
        <dbReference type="ChEBI" id="CHEBI:15378"/>
        <dbReference type="ChEBI" id="CHEBI:16526"/>
        <dbReference type="ChEBI" id="CHEBI:57287"/>
        <dbReference type="ChEBI" id="CHEBI:57288"/>
        <dbReference type="ChEBI" id="CHEBI:78449"/>
        <dbReference type="ChEBI" id="CHEBI:78450"/>
        <dbReference type="EC" id="2.3.1.180"/>
    </reaction>
    <physiologicalReaction direction="left-to-right" evidence="10">
        <dbReference type="Rhea" id="RHEA:12081"/>
    </physiologicalReaction>
</comment>
<dbReference type="UniPathway" id="UPA00094"/>
<evidence type="ECO:0000256" key="8">
    <source>
        <dbReference type="ARBA" id="ARBA00023160"/>
    </source>
</evidence>
<comment type="similarity">
    <text evidence="2 14">Belongs to the thiolase-like superfamily. FabH family.</text>
</comment>
<feature type="active site" evidence="14">
    <location>
        <position position="254"/>
    </location>
</feature>
<protein>
    <recommendedName>
        <fullName evidence="14">Beta-ketoacyl-[acyl-carrier-protein] synthase III</fullName>
        <shortName evidence="14">Beta-ketoacyl-ACP synthase III</shortName>
        <shortName evidence="14">KAS III</shortName>
        <ecNumber evidence="14">2.3.1.180</ecNumber>
    </recommendedName>
    <alternativeName>
        <fullName evidence="14">3-oxoacyl-[acyl-carrier-protein] synthase 3</fullName>
    </alternativeName>
    <alternativeName>
        <fullName evidence="14">3-oxoacyl-[acyl-carrier-protein] synthase III</fullName>
    </alternativeName>
</protein>
<evidence type="ECO:0000256" key="10">
    <source>
        <dbReference type="ARBA" id="ARBA00051096"/>
    </source>
</evidence>
<keyword evidence="8 14" id="KW-0275">Fatty acid biosynthesis</keyword>
<evidence type="ECO:0000313" key="17">
    <source>
        <dbReference type="EMBL" id="ETA80622.1"/>
    </source>
</evidence>
<dbReference type="Pfam" id="PF08541">
    <property type="entry name" value="ACP_syn_III_C"/>
    <property type="match status" value="1"/>
</dbReference>
<dbReference type="eggNOG" id="COG0332">
    <property type="taxonomic scope" value="Bacteria"/>
</dbReference>
<evidence type="ECO:0000256" key="9">
    <source>
        <dbReference type="ARBA" id="ARBA00023315"/>
    </source>
</evidence>
<dbReference type="PANTHER" id="PTHR34069">
    <property type="entry name" value="3-OXOACYL-[ACYL-CARRIER-PROTEIN] SYNTHASE 3"/>
    <property type="match status" value="1"/>
</dbReference>
<dbReference type="InterPro" id="IPR016039">
    <property type="entry name" value="Thiolase-like"/>
</dbReference>
<dbReference type="Pfam" id="PF08545">
    <property type="entry name" value="ACP_syn_III"/>
    <property type="match status" value="1"/>
</dbReference>
<dbReference type="InterPro" id="IPR004655">
    <property type="entry name" value="FabH"/>
</dbReference>
<dbReference type="STRING" id="994573.T472_0211215"/>
<dbReference type="Gene3D" id="3.40.47.10">
    <property type="match status" value="1"/>
</dbReference>
<dbReference type="PATRIC" id="fig|994573.3.peg.2080"/>
<dbReference type="PANTHER" id="PTHR34069:SF2">
    <property type="entry name" value="BETA-KETOACYL-[ACYL-CARRIER-PROTEIN] SYNTHASE III"/>
    <property type="match status" value="1"/>
</dbReference>
<evidence type="ECO:0000256" key="14">
    <source>
        <dbReference type="HAMAP-Rule" id="MF_01815"/>
    </source>
</evidence>
<keyword evidence="18" id="KW-1185">Reference proteome</keyword>
<evidence type="ECO:0000256" key="1">
    <source>
        <dbReference type="ARBA" id="ARBA00005194"/>
    </source>
</evidence>
<comment type="pathway">
    <text evidence="1 14">Lipid metabolism; fatty acid biosynthesis.</text>
</comment>
<keyword evidence="7 14" id="KW-0443">Lipid metabolism</keyword>
<dbReference type="AlphaFoldDB" id="V7I6L8"/>
<dbReference type="Proteomes" id="UP000017747">
    <property type="component" value="Unassembled WGS sequence"/>
</dbReference>
<evidence type="ECO:0000256" key="5">
    <source>
        <dbReference type="ARBA" id="ARBA00022679"/>
    </source>
</evidence>
<evidence type="ECO:0000256" key="12">
    <source>
        <dbReference type="ARBA" id="ARBA00052467"/>
    </source>
</evidence>
<dbReference type="GO" id="GO:0044550">
    <property type="term" value="P:secondary metabolite biosynthetic process"/>
    <property type="evidence" value="ECO:0007669"/>
    <property type="project" value="TreeGrafter"/>
</dbReference>
<dbReference type="CDD" id="cd00830">
    <property type="entry name" value="KAS_III"/>
    <property type="match status" value="1"/>
</dbReference>
<comment type="caution">
    <text evidence="17">The sequence shown here is derived from an EMBL/GenBank/DDBJ whole genome shotgun (WGS) entry which is preliminary data.</text>
</comment>
<name>V7I6L8_9CLOT</name>
<dbReference type="RefSeq" id="WP_023387330.1">
    <property type="nucleotide sequence ID" value="NZ_AXUN02000179.1"/>
</dbReference>
<comment type="domain">
    <text evidence="14">The last Arg residue of the ACP-binding site is essential for the weak association between ACP/AcpP and FabH.</text>
</comment>
<keyword evidence="5 14" id="KW-0808">Transferase</keyword>
<accession>V7I6L8</accession>
<dbReference type="InterPro" id="IPR013747">
    <property type="entry name" value="ACP_syn_III_C"/>
</dbReference>
<evidence type="ECO:0000259" key="16">
    <source>
        <dbReference type="Pfam" id="PF08545"/>
    </source>
</evidence>
<dbReference type="NCBIfam" id="TIGR00747">
    <property type="entry name" value="fabH"/>
    <property type="match status" value="1"/>
</dbReference>
<dbReference type="EC" id="2.3.1.180" evidence="14"/>
<feature type="active site" evidence="14">
    <location>
        <position position="284"/>
    </location>
</feature>
<comment type="subunit">
    <text evidence="14">Homodimer.</text>
</comment>
<proteinExistence type="inferred from homology"/>
<dbReference type="GO" id="GO:0004315">
    <property type="term" value="F:3-oxoacyl-[acyl-carrier-protein] synthase activity"/>
    <property type="evidence" value="ECO:0007669"/>
    <property type="project" value="InterPro"/>
</dbReference>